<reference evidence="6 7" key="1">
    <citation type="submission" date="2023-01" db="EMBL/GenBank/DDBJ databases">
        <title>Psychrosphaera sp. nov., isolated from marine algae.</title>
        <authorList>
            <person name="Bayburt H."/>
            <person name="Choi B.J."/>
            <person name="Kim J.M."/>
            <person name="Choi D.G."/>
            <person name="Jeon C.O."/>
        </authorList>
    </citation>
    <scope>NUCLEOTIDE SEQUENCE [LARGE SCALE GENOMIC DNA]</scope>
    <source>
        <strain evidence="6 7">G1-22</strain>
    </source>
</reference>
<comment type="similarity">
    <text evidence="4">Belongs to the ThiG family.</text>
</comment>
<gene>
    <name evidence="4" type="primary">thiG</name>
    <name evidence="6" type="ORF">PN838_09045</name>
</gene>
<dbReference type="EC" id="2.8.1.10" evidence="4"/>
<evidence type="ECO:0000256" key="4">
    <source>
        <dbReference type="HAMAP-Rule" id="MF_00443"/>
    </source>
</evidence>
<feature type="active site" description="Schiff-base intermediate with DXP" evidence="4">
    <location>
        <position position="98"/>
    </location>
</feature>
<dbReference type="PANTHER" id="PTHR34266:SF2">
    <property type="entry name" value="THIAZOLE SYNTHASE"/>
    <property type="match status" value="1"/>
</dbReference>
<feature type="domain" description="Thiazole synthase ThiG" evidence="5">
    <location>
        <begin position="5"/>
        <end position="251"/>
    </location>
</feature>
<keyword evidence="4" id="KW-0963">Cytoplasm</keyword>
<accession>A0ABT5FE26</accession>
<keyword evidence="2 4" id="KW-0808">Transferase</keyword>
<keyword evidence="4" id="KW-0784">Thiamine biosynthesis</keyword>
<keyword evidence="7" id="KW-1185">Reference proteome</keyword>
<dbReference type="Pfam" id="PF05690">
    <property type="entry name" value="ThiG"/>
    <property type="match status" value="1"/>
</dbReference>
<dbReference type="PANTHER" id="PTHR34266">
    <property type="entry name" value="THIAZOLE SYNTHASE"/>
    <property type="match status" value="1"/>
</dbReference>
<evidence type="ECO:0000256" key="3">
    <source>
        <dbReference type="ARBA" id="ARBA00023270"/>
    </source>
</evidence>
<protein>
    <recommendedName>
        <fullName evidence="4">Thiazole synthase</fullName>
        <ecNumber evidence="4">2.8.1.10</ecNumber>
    </recommendedName>
</protein>
<dbReference type="RefSeq" id="WP_215963528.1">
    <property type="nucleotide sequence ID" value="NZ_JAQOMS010000002.1"/>
</dbReference>
<dbReference type="HAMAP" id="MF_00443">
    <property type="entry name" value="ThiG"/>
    <property type="match status" value="1"/>
</dbReference>
<name>A0ABT5FE26_9GAMM</name>
<dbReference type="CDD" id="cd04728">
    <property type="entry name" value="ThiG"/>
    <property type="match status" value="1"/>
</dbReference>
<evidence type="ECO:0000313" key="6">
    <source>
        <dbReference type="EMBL" id="MDC2888890.1"/>
    </source>
</evidence>
<sequence length="261" mass="28736">MSQLTIYGDTFDSRLLIGTALYPSIKVMRQAIEASGSEIVTLSLRRQSPQDNGGEQFWQQIKELNVTLLPNTAGCHSVKEVVNLAKMSRELFQTDWIKLELIGDEYSLQPDPFELVKATDILLKDGFKVLPYCTDDLVLCRRLADLGCEVIMPWGAPIGTGQGLLNPYALETIRHRLPDTTLIIDAGIGLPSHAVQAFELGYDAILLNSAVAQATDPVLMATAFKYAADAGRIGFLAGRMPEKQIAQPSTPTMGMPFWHQE</sequence>
<feature type="binding site" evidence="4">
    <location>
        <position position="159"/>
    </location>
    <ligand>
        <name>1-deoxy-D-xylulose 5-phosphate</name>
        <dbReference type="ChEBI" id="CHEBI:57792"/>
    </ligand>
</feature>
<evidence type="ECO:0000256" key="1">
    <source>
        <dbReference type="ARBA" id="ARBA00004948"/>
    </source>
</evidence>
<comment type="subcellular location">
    <subcellularLocation>
        <location evidence="4">Cytoplasm</location>
    </subcellularLocation>
</comment>
<dbReference type="EMBL" id="JAQOMS010000002">
    <property type="protein sequence ID" value="MDC2888890.1"/>
    <property type="molecule type" value="Genomic_DNA"/>
</dbReference>
<comment type="subunit">
    <text evidence="4">Homotetramer. Forms heterodimers with either ThiH or ThiS.</text>
</comment>
<evidence type="ECO:0000256" key="2">
    <source>
        <dbReference type="ARBA" id="ARBA00022679"/>
    </source>
</evidence>
<dbReference type="InterPro" id="IPR033983">
    <property type="entry name" value="Thiazole_synthase_ThiG"/>
</dbReference>
<organism evidence="6 7">
    <name type="scientific">Psychrosphaera algicola</name>
    <dbReference type="NCBI Taxonomy" id="3023714"/>
    <lineage>
        <taxon>Bacteria</taxon>
        <taxon>Pseudomonadati</taxon>
        <taxon>Pseudomonadota</taxon>
        <taxon>Gammaproteobacteria</taxon>
        <taxon>Alteromonadales</taxon>
        <taxon>Pseudoalteromonadaceae</taxon>
        <taxon>Psychrosphaera</taxon>
    </lineage>
</organism>
<keyword evidence="3 4" id="KW-0704">Schiff base</keyword>
<comment type="caution">
    <text evidence="6">The sequence shown here is derived from an EMBL/GenBank/DDBJ whole genome shotgun (WGS) entry which is preliminary data.</text>
</comment>
<comment type="catalytic activity">
    <reaction evidence="4">
        <text>[ThiS sulfur-carrier protein]-C-terminal-Gly-aminoethanethioate + 2-iminoacetate + 1-deoxy-D-xylulose 5-phosphate = [ThiS sulfur-carrier protein]-C-terminal Gly-Gly + 2-[(2R,5Z)-2-carboxy-4-methylthiazol-5(2H)-ylidene]ethyl phosphate + 2 H2O + H(+)</text>
        <dbReference type="Rhea" id="RHEA:26297"/>
        <dbReference type="Rhea" id="RHEA-COMP:12909"/>
        <dbReference type="Rhea" id="RHEA-COMP:19908"/>
        <dbReference type="ChEBI" id="CHEBI:15377"/>
        <dbReference type="ChEBI" id="CHEBI:15378"/>
        <dbReference type="ChEBI" id="CHEBI:57792"/>
        <dbReference type="ChEBI" id="CHEBI:62899"/>
        <dbReference type="ChEBI" id="CHEBI:77846"/>
        <dbReference type="ChEBI" id="CHEBI:90778"/>
        <dbReference type="ChEBI" id="CHEBI:232372"/>
        <dbReference type="EC" id="2.8.1.10"/>
    </reaction>
</comment>
<proteinExistence type="inferred from homology"/>
<evidence type="ECO:0000313" key="7">
    <source>
        <dbReference type="Proteomes" id="UP001528411"/>
    </source>
</evidence>
<dbReference type="Proteomes" id="UP001528411">
    <property type="component" value="Unassembled WGS sequence"/>
</dbReference>
<comment type="pathway">
    <text evidence="1 4">Cofactor biosynthesis; thiamine diphosphate biosynthesis.</text>
</comment>
<feature type="binding site" evidence="4">
    <location>
        <begin position="186"/>
        <end position="187"/>
    </location>
    <ligand>
        <name>1-deoxy-D-xylulose 5-phosphate</name>
        <dbReference type="ChEBI" id="CHEBI:57792"/>
    </ligand>
</feature>
<comment type="function">
    <text evidence="4">Catalyzes the rearrangement of 1-deoxy-D-xylulose 5-phosphate (DXP) to produce the thiazole phosphate moiety of thiamine. Sulfur is provided by the thiocarboxylate moiety of the carrier protein ThiS. In vitro, sulfur can be provided by H(2)S.</text>
</comment>
<feature type="binding site" evidence="4">
    <location>
        <begin position="208"/>
        <end position="209"/>
    </location>
    <ligand>
        <name>1-deoxy-D-xylulose 5-phosphate</name>
        <dbReference type="ChEBI" id="CHEBI:57792"/>
    </ligand>
</feature>
<dbReference type="InterPro" id="IPR008867">
    <property type="entry name" value="ThiG"/>
</dbReference>
<evidence type="ECO:0000259" key="5">
    <source>
        <dbReference type="Pfam" id="PF05690"/>
    </source>
</evidence>